<dbReference type="InterPro" id="IPR016024">
    <property type="entry name" value="ARM-type_fold"/>
</dbReference>
<dbReference type="Gene3D" id="1.25.10.10">
    <property type="entry name" value="Leucine-rich Repeat Variant"/>
    <property type="match status" value="2"/>
</dbReference>
<dbReference type="SUPFAM" id="SSF48371">
    <property type="entry name" value="ARM repeat"/>
    <property type="match status" value="1"/>
</dbReference>
<evidence type="ECO:0008006" key="3">
    <source>
        <dbReference type="Google" id="ProtNLM"/>
    </source>
</evidence>
<evidence type="ECO:0000313" key="2">
    <source>
        <dbReference type="Proteomes" id="UP000002139"/>
    </source>
</evidence>
<dbReference type="InterPro" id="IPR011989">
    <property type="entry name" value="ARM-like"/>
</dbReference>
<evidence type="ECO:0000313" key="1">
    <source>
        <dbReference type="EMBL" id="CAN96764.1"/>
    </source>
</evidence>
<gene>
    <name evidence="1" type="ordered locus">sce6595</name>
</gene>
<organism evidence="1 2">
    <name type="scientific">Sorangium cellulosum (strain So ce56)</name>
    <name type="common">Polyangium cellulosum (strain So ce56)</name>
    <dbReference type="NCBI Taxonomy" id="448385"/>
    <lineage>
        <taxon>Bacteria</taxon>
        <taxon>Pseudomonadati</taxon>
        <taxon>Myxococcota</taxon>
        <taxon>Polyangia</taxon>
        <taxon>Polyangiales</taxon>
        <taxon>Polyangiaceae</taxon>
        <taxon>Sorangium</taxon>
    </lineage>
</organism>
<dbReference type="HOGENOM" id="CLU_504218_0_0_7"/>
<dbReference type="EMBL" id="AM746676">
    <property type="protein sequence ID" value="CAN96764.1"/>
    <property type="molecule type" value="Genomic_DNA"/>
</dbReference>
<dbReference type="Proteomes" id="UP000002139">
    <property type="component" value="Chromosome"/>
</dbReference>
<proteinExistence type="predicted"/>
<dbReference type="eggNOG" id="ENOG5033SZF">
    <property type="taxonomic scope" value="Bacteria"/>
</dbReference>
<reference evidence="1 2" key="1">
    <citation type="journal article" date="2007" name="Nat. Biotechnol.">
        <title>Complete genome sequence of the myxobacterium Sorangium cellulosum.</title>
        <authorList>
            <person name="Schneiker S."/>
            <person name="Perlova O."/>
            <person name="Kaiser O."/>
            <person name="Gerth K."/>
            <person name="Alici A."/>
            <person name="Altmeyer M.O."/>
            <person name="Bartels D."/>
            <person name="Bekel T."/>
            <person name="Beyer S."/>
            <person name="Bode E."/>
            <person name="Bode H.B."/>
            <person name="Bolten C.J."/>
            <person name="Choudhuri J.V."/>
            <person name="Doss S."/>
            <person name="Elnakady Y.A."/>
            <person name="Frank B."/>
            <person name="Gaigalat L."/>
            <person name="Goesmann A."/>
            <person name="Groeger C."/>
            <person name="Gross F."/>
            <person name="Jelsbak L."/>
            <person name="Jelsbak L."/>
            <person name="Kalinowski J."/>
            <person name="Kegler C."/>
            <person name="Knauber T."/>
            <person name="Konietzny S."/>
            <person name="Kopp M."/>
            <person name="Krause L."/>
            <person name="Krug D."/>
            <person name="Linke B."/>
            <person name="Mahmud T."/>
            <person name="Martinez-Arias R."/>
            <person name="McHardy A.C."/>
            <person name="Merai M."/>
            <person name="Meyer F."/>
            <person name="Mormann S."/>
            <person name="Munoz-Dorado J."/>
            <person name="Perez J."/>
            <person name="Pradella S."/>
            <person name="Rachid S."/>
            <person name="Raddatz G."/>
            <person name="Rosenau F."/>
            <person name="Rueckert C."/>
            <person name="Sasse F."/>
            <person name="Scharfe M."/>
            <person name="Schuster S.C."/>
            <person name="Suen G."/>
            <person name="Treuner-Lange A."/>
            <person name="Velicer G.J."/>
            <person name="Vorholter F.-J."/>
            <person name="Weissman K.J."/>
            <person name="Welch R.D."/>
            <person name="Wenzel S.C."/>
            <person name="Whitworth D.E."/>
            <person name="Wilhelm S."/>
            <person name="Wittmann C."/>
            <person name="Bloecker H."/>
            <person name="Puehler A."/>
            <person name="Mueller R."/>
        </authorList>
    </citation>
    <scope>NUCLEOTIDE SEQUENCE [LARGE SCALE GENOMIC DNA]</scope>
    <source>
        <strain evidence="2">So ce56</strain>
    </source>
</reference>
<sequence>MSASPADRIAGLTVNDRRESFQAIPHDEIQRAEDRSWTERLLGWLVLPERSQAERDEIATTLARVEDPRAAARLMRIVEARELPEAAREAAGAILRSAGNPPGGAWLRAAWAEGDIVLRRHALLFMGRAEADLVEPVARDPAHTLHKEAIEALALGFSEPRFQALMIAALGHPDAGIRKVAADALVWDEPVAAEAPLLRAAADPAVDVAVAALETLHYYPSRRCLDAVAALCGHPDERVRAAAAACAFEIREGRFRWALERAGPAERRFLLAWMEPVRHLLGVLGDDDAPEADDPAARGPISSPGGDQGSEAVLEMAELLALYADLDGCWAERKHRFADRFRAAGVAADRGAAAAFLAGHPDPWIRERSASLLAAWDEQEALLGLTRDPAFYVRKSAMYCLGELPANRALAGPAWEHLGELGTTGTHALETLNTYATHALKEEAIPRLLALARSDAREPVRCGAVDALAKLGAHAEVVALLPLLAEPPQITWAVHVALLSACERLGLHPGLCDALSEVDNIDVQLALAPWAAGSSVDDWP</sequence>
<keyword evidence="2" id="KW-1185">Reference proteome</keyword>
<dbReference type="AlphaFoldDB" id="A9GPJ1"/>
<protein>
    <recommendedName>
        <fullName evidence="3">PBS lyase</fullName>
    </recommendedName>
</protein>
<name>A9GPJ1_SORC5</name>
<dbReference type="KEGG" id="scl:sce6595"/>
<accession>A9GPJ1</accession>
<dbReference type="BioCyc" id="SCEL448385:SCE_RS33830-MONOMER"/>